<sequence>MLFNSQIFLLIFLPLTLLGYYYTSKLSEVREWLLILASVVFYGYWDFRLIPLLITSILINWLLSRTLKSSQKKLTVIIGIIVNLGIIGVFKYADFFAESFAWFQGETHQSLNIILPLGISFFTFQQISYLIDRYKEKAPLYSFREYFLYVCFFPQLIAGPIVRHNEFIHQLKLSPIREGLYERLSRGSTLLTIGLIKKVFFADTAAKIANPLFQSAEITQLPFIDVWLATAAFTVQIYFDFSGYSDMAIGMALMFGFTLPINFNAPYRAVSIQDFWRRWHITLSHFLRDYLYIPMGGSRSGISRQMIALIITMFLGGLWHGAGWTFVVWGLMHGFALGLCTIWQTTNIQFPKTISWIFTLLFVMIAWILFRAPDFNVAIGMLQSLIEVHQFGVVTGNYGASPLLLVLAAGTALIGPTSQKIALKLNYNTPFIAAPIALALVLIIIEVGSQTHPDFIYFQF</sequence>
<evidence type="ECO:0000256" key="3">
    <source>
        <dbReference type="ARBA" id="ARBA00010323"/>
    </source>
</evidence>
<feature type="transmembrane region" description="Helical" evidence="14">
    <location>
        <begin position="247"/>
        <end position="267"/>
    </location>
</feature>
<comment type="caution">
    <text evidence="15">The sequence shown here is derived from an EMBL/GenBank/DDBJ whole genome shotgun (WGS) entry which is preliminary data.</text>
</comment>
<dbReference type="Proteomes" id="UP000035444">
    <property type="component" value="Unassembled WGS sequence"/>
</dbReference>
<dbReference type="PATRIC" id="fig|1489064.4.peg.735"/>
<keyword evidence="16" id="KW-1185">Reference proteome</keyword>
<organism evidence="15 16">
    <name type="scientific">Kiloniella spongiae</name>
    <dbReference type="NCBI Taxonomy" id="1489064"/>
    <lineage>
        <taxon>Bacteria</taxon>
        <taxon>Pseudomonadati</taxon>
        <taxon>Pseudomonadota</taxon>
        <taxon>Alphaproteobacteria</taxon>
        <taxon>Rhodospirillales</taxon>
        <taxon>Kiloniellaceae</taxon>
        <taxon>Kiloniella</taxon>
    </lineage>
</organism>
<gene>
    <name evidence="15" type="ORF">WH96_18635</name>
</gene>
<dbReference type="AlphaFoldDB" id="A0A0H2MR56"/>
<evidence type="ECO:0000256" key="4">
    <source>
        <dbReference type="ARBA" id="ARBA00016084"/>
    </source>
</evidence>
<dbReference type="PIRSF" id="PIRSF500217">
    <property type="entry name" value="AlgI"/>
    <property type="match status" value="1"/>
</dbReference>
<keyword evidence="8" id="KW-0016">Alginate biosynthesis</keyword>
<protein>
    <recommendedName>
        <fullName evidence="4">Probable alginate O-acetylase AlgI</fullName>
    </recommendedName>
    <alternativeName>
        <fullName evidence="12">Alginate biosynthesis protein AlgI</fullName>
    </alternativeName>
</protein>
<evidence type="ECO:0000256" key="13">
    <source>
        <dbReference type="PIRNR" id="PIRNR016636"/>
    </source>
</evidence>
<dbReference type="Pfam" id="PF03062">
    <property type="entry name" value="MBOAT"/>
    <property type="match status" value="1"/>
</dbReference>
<dbReference type="EMBL" id="LAQL01000018">
    <property type="protein sequence ID" value="KLN59170.1"/>
    <property type="molecule type" value="Genomic_DNA"/>
</dbReference>
<keyword evidence="7 14" id="KW-0812">Transmembrane</keyword>
<evidence type="ECO:0000256" key="14">
    <source>
        <dbReference type="SAM" id="Phobius"/>
    </source>
</evidence>
<evidence type="ECO:0000256" key="1">
    <source>
        <dbReference type="ARBA" id="ARBA00004651"/>
    </source>
</evidence>
<feature type="transmembrane region" description="Helical" evidence="14">
    <location>
        <begin position="390"/>
        <end position="415"/>
    </location>
</feature>
<evidence type="ECO:0000313" key="16">
    <source>
        <dbReference type="Proteomes" id="UP000035444"/>
    </source>
</evidence>
<reference evidence="15 16" key="1">
    <citation type="submission" date="2015-03" db="EMBL/GenBank/DDBJ databases">
        <title>Genome Sequence of Kiloniella spongiae MEBiC09566, isolated from a marine sponge.</title>
        <authorList>
            <person name="Shao Z."/>
            <person name="Wang L."/>
            <person name="Li X."/>
        </authorList>
    </citation>
    <scope>NUCLEOTIDE SEQUENCE [LARGE SCALE GENOMIC DNA]</scope>
    <source>
        <strain evidence="15 16">MEBiC09566</strain>
    </source>
</reference>
<feature type="transmembrane region" description="Helical" evidence="14">
    <location>
        <begin position="35"/>
        <end position="62"/>
    </location>
</feature>
<keyword evidence="11 13" id="KW-0012">Acyltransferase</keyword>
<dbReference type="InterPro" id="IPR051085">
    <property type="entry name" value="MB_O-acyltransferase"/>
</dbReference>
<dbReference type="STRING" id="1489064.WH96_18635"/>
<evidence type="ECO:0000256" key="12">
    <source>
        <dbReference type="ARBA" id="ARBA00031030"/>
    </source>
</evidence>
<feature type="transmembrane region" description="Helical" evidence="14">
    <location>
        <begin position="74"/>
        <end position="93"/>
    </location>
</feature>
<accession>A0A0H2MR56</accession>
<feature type="transmembrane region" description="Helical" evidence="14">
    <location>
        <begin position="427"/>
        <end position="445"/>
    </location>
</feature>
<comment type="subcellular location">
    <subcellularLocation>
        <location evidence="1">Cell membrane</location>
        <topology evidence="1">Multi-pass membrane protein</topology>
    </subcellularLocation>
</comment>
<keyword evidence="6 13" id="KW-0808">Transferase</keyword>
<evidence type="ECO:0000313" key="15">
    <source>
        <dbReference type="EMBL" id="KLN59170.1"/>
    </source>
</evidence>
<feature type="transmembrane region" description="Helical" evidence="14">
    <location>
        <begin position="353"/>
        <end position="370"/>
    </location>
</feature>
<dbReference type="InterPro" id="IPR028362">
    <property type="entry name" value="AlgI"/>
</dbReference>
<evidence type="ECO:0000256" key="7">
    <source>
        <dbReference type="ARBA" id="ARBA00022692"/>
    </source>
</evidence>
<feature type="transmembrane region" description="Helical" evidence="14">
    <location>
        <begin position="302"/>
        <end position="320"/>
    </location>
</feature>
<dbReference type="InterPro" id="IPR024194">
    <property type="entry name" value="Ac/AlaTfrase_AlgI/DltB"/>
</dbReference>
<proteinExistence type="inferred from homology"/>
<dbReference type="GO" id="GO:0005886">
    <property type="term" value="C:plasma membrane"/>
    <property type="evidence" value="ECO:0007669"/>
    <property type="project" value="UniProtKB-SubCell"/>
</dbReference>
<evidence type="ECO:0000256" key="11">
    <source>
        <dbReference type="ARBA" id="ARBA00023315"/>
    </source>
</evidence>
<evidence type="ECO:0000256" key="5">
    <source>
        <dbReference type="ARBA" id="ARBA00022475"/>
    </source>
</evidence>
<dbReference type="GO" id="GO:0042121">
    <property type="term" value="P:alginic acid biosynthetic process"/>
    <property type="evidence" value="ECO:0007669"/>
    <property type="project" value="UniProtKB-KW"/>
</dbReference>
<dbReference type="GO" id="GO:0016746">
    <property type="term" value="F:acyltransferase activity"/>
    <property type="evidence" value="ECO:0007669"/>
    <property type="project" value="UniProtKB-KW"/>
</dbReference>
<dbReference type="PANTHER" id="PTHR13285">
    <property type="entry name" value="ACYLTRANSFERASE"/>
    <property type="match status" value="1"/>
</dbReference>
<dbReference type="PANTHER" id="PTHR13285:SF23">
    <property type="entry name" value="TEICHOIC ACID D-ALANYLTRANSFERASE"/>
    <property type="match status" value="1"/>
</dbReference>
<comment type="similarity">
    <text evidence="3 13">Belongs to the membrane-bound acyltransferase family.</text>
</comment>
<keyword evidence="9 14" id="KW-1133">Transmembrane helix</keyword>
<evidence type="ECO:0000256" key="2">
    <source>
        <dbReference type="ARBA" id="ARBA00005182"/>
    </source>
</evidence>
<comment type="pathway">
    <text evidence="2">Glycan biosynthesis; alginate biosynthesis.</text>
</comment>
<evidence type="ECO:0000256" key="9">
    <source>
        <dbReference type="ARBA" id="ARBA00022989"/>
    </source>
</evidence>
<feature type="transmembrane region" description="Helical" evidence="14">
    <location>
        <begin position="113"/>
        <end position="131"/>
    </location>
</feature>
<name>A0A0H2MR56_9PROT</name>
<evidence type="ECO:0000256" key="10">
    <source>
        <dbReference type="ARBA" id="ARBA00023136"/>
    </source>
</evidence>
<evidence type="ECO:0000256" key="8">
    <source>
        <dbReference type="ARBA" id="ARBA00022841"/>
    </source>
</evidence>
<keyword evidence="5 13" id="KW-1003">Cell membrane</keyword>
<evidence type="ECO:0000256" key="6">
    <source>
        <dbReference type="ARBA" id="ARBA00022679"/>
    </source>
</evidence>
<dbReference type="PIRSF" id="PIRSF016636">
    <property type="entry name" value="AlgI_DltB"/>
    <property type="match status" value="1"/>
</dbReference>
<dbReference type="OrthoDB" id="139172at2"/>
<feature type="transmembrane region" description="Helical" evidence="14">
    <location>
        <begin position="143"/>
        <end position="162"/>
    </location>
</feature>
<feature type="transmembrane region" description="Helical" evidence="14">
    <location>
        <begin position="7"/>
        <end position="23"/>
    </location>
</feature>
<keyword evidence="10 13" id="KW-0472">Membrane</keyword>
<dbReference type="InterPro" id="IPR004299">
    <property type="entry name" value="MBOAT_fam"/>
</dbReference>